<comment type="caution">
    <text evidence="1">The sequence shown here is derived from an EMBL/GenBank/DDBJ whole genome shotgun (WGS) entry which is preliminary data.</text>
</comment>
<gene>
    <name evidence="1" type="ORF">EVAR_41584_1</name>
</gene>
<evidence type="ECO:0000313" key="1">
    <source>
        <dbReference type="EMBL" id="GBP70439.1"/>
    </source>
</evidence>
<dbReference type="Proteomes" id="UP000299102">
    <property type="component" value="Unassembled WGS sequence"/>
</dbReference>
<keyword evidence="2" id="KW-1185">Reference proteome</keyword>
<protein>
    <submittedName>
        <fullName evidence="1">Uncharacterized protein</fullName>
    </submittedName>
</protein>
<dbReference type="AlphaFoldDB" id="A0A4C1Y789"/>
<reference evidence="1 2" key="1">
    <citation type="journal article" date="2019" name="Commun. Biol.">
        <title>The bagworm genome reveals a unique fibroin gene that provides high tensile strength.</title>
        <authorList>
            <person name="Kono N."/>
            <person name="Nakamura H."/>
            <person name="Ohtoshi R."/>
            <person name="Tomita M."/>
            <person name="Numata K."/>
            <person name="Arakawa K."/>
        </authorList>
    </citation>
    <scope>NUCLEOTIDE SEQUENCE [LARGE SCALE GENOMIC DNA]</scope>
</reference>
<organism evidence="1 2">
    <name type="scientific">Eumeta variegata</name>
    <name type="common">Bagworm moth</name>
    <name type="synonym">Eumeta japonica</name>
    <dbReference type="NCBI Taxonomy" id="151549"/>
    <lineage>
        <taxon>Eukaryota</taxon>
        <taxon>Metazoa</taxon>
        <taxon>Ecdysozoa</taxon>
        <taxon>Arthropoda</taxon>
        <taxon>Hexapoda</taxon>
        <taxon>Insecta</taxon>
        <taxon>Pterygota</taxon>
        <taxon>Neoptera</taxon>
        <taxon>Endopterygota</taxon>
        <taxon>Lepidoptera</taxon>
        <taxon>Glossata</taxon>
        <taxon>Ditrysia</taxon>
        <taxon>Tineoidea</taxon>
        <taxon>Psychidae</taxon>
        <taxon>Oiketicinae</taxon>
        <taxon>Eumeta</taxon>
    </lineage>
</organism>
<evidence type="ECO:0000313" key="2">
    <source>
        <dbReference type="Proteomes" id="UP000299102"/>
    </source>
</evidence>
<accession>A0A4C1Y789</accession>
<dbReference type="EMBL" id="BGZK01001074">
    <property type="protein sequence ID" value="GBP70439.1"/>
    <property type="molecule type" value="Genomic_DNA"/>
</dbReference>
<proteinExistence type="predicted"/>
<name>A0A4C1Y789_EUMVA</name>
<sequence length="153" mass="16892">MDRSLRARPRNDAFAIAHAAPYGISLLLRRKRADKLSESRSPSPTDNGDSGGVANALIASERSRMFKRRIGLREGQRGGWAIGALNHWTEHMRKMLLTPAFGDIALKISWLVIKKWSPPPMNTRNSRGDTNALPASRKEIGYLMEGIGLTEGG</sequence>